<evidence type="ECO:0000313" key="2">
    <source>
        <dbReference type="EMBL" id="EFW14756.1"/>
    </source>
</evidence>
<gene>
    <name evidence="2" type="ORF">CPSG_08414</name>
</gene>
<evidence type="ECO:0000256" key="1">
    <source>
        <dbReference type="SAM" id="Coils"/>
    </source>
</evidence>
<dbReference type="HOGENOM" id="CLU_3014042_0_0_1"/>
<organism evidence="3">
    <name type="scientific">Coccidioides posadasii (strain RMSCC 757 / Silveira)</name>
    <name type="common">Valley fever fungus</name>
    <dbReference type="NCBI Taxonomy" id="443226"/>
    <lineage>
        <taxon>Eukaryota</taxon>
        <taxon>Fungi</taxon>
        <taxon>Dikarya</taxon>
        <taxon>Ascomycota</taxon>
        <taxon>Pezizomycotina</taxon>
        <taxon>Eurotiomycetes</taxon>
        <taxon>Eurotiomycetidae</taxon>
        <taxon>Onygenales</taxon>
        <taxon>Onygenaceae</taxon>
        <taxon>Coccidioides</taxon>
    </lineage>
</organism>
<accession>E9DF99</accession>
<reference evidence="3" key="1">
    <citation type="journal article" date="2010" name="Genome Res.">
        <title>Population genomic sequencing of Coccidioides fungi reveals recent hybridization and transposon control.</title>
        <authorList>
            <person name="Neafsey D.E."/>
            <person name="Barker B.M."/>
            <person name="Sharpton T.J."/>
            <person name="Stajich J.E."/>
            <person name="Park D.J."/>
            <person name="Whiston E."/>
            <person name="Hung C.-Y."/>
            <person name="McMahan C."/>
            <person name="White J."/>
            <person name="Sykes S."/>
            <person name="Heiman D."/>
            <person name="Young S."/>
            <person name="Zeng Q."/>
            <person name="Abouelleil A."/>
            <person name="Aftuck L."/>
            <person name="Bessette D."/>
            <person name="Brown A."/>
            <person name="FitzGerald M."/>
            <person name="Lui A."/>
            <person name="Macdonald J.P."/>
            <person name="Priest M."/>
            <person name="Orbach M.J."/>
            <person name="Galgiani J.N."/>
            <person name="Kirkland T.N."/>
            <person name="Cole G.T."/>
            <person name="Birren B.W."/>
            <person name="Henn M.R."/>
            <person name="Taylor J.W."/>
            <person name="Rounsley S.D."/>
        </authorList>
    </citation>
    <scope>NUCLEOTIDE SEQUENCE [LARGE SCALE GENOMIC DNA]</scope>
    <source>
        <strain evidence="3">RMSCC 757 / Silveira</strain>
    </source>
</reference>
<dbReference type="OrthoDB" id="10492590at2759"/>
<dbReference type="AlphaFoldDB" id="E9DF99"/>
<proteinExistence type="predicted"/>
<protein>
    <submittedName>
        <fullName evidence="2">Uncharacterized protein</fullName>
    </submittedName>
</protein>
<reference evidence="3" key="2">
    <citation type="submission" date="2010-03" db="EMBL/GenBank/DDBJ databases">
        <title>The genome sequence of Coccidioides posadasii strain Silveira.</title>
        <authorList>
            <consortium name="The Broad Institute Genome Sequencing Center for Infectious Disease"/>
            <person name="Neafsey D."/>
            <person name="Orbach M."/>
            <person name="Henn M.R."/>
            <person name="Cole G.T."/>
            <person name="Galgiani J."/>
            <person name="Gardner M.J."/>
            <person name="Kirkland T.N."/>
            <person name="Taylor J.W."/>
            <person name="Young S.K."/>
            <person name="Zeng Q."/>
            <person name="Koehrsen M."/>
            <person name="Alvarado L."/>
            <person name="Berlin A."/>
            <person name="Borenstein D."/>
            <person name="Chapman S.B."/>
            <person name="Chen Z."/>
            <person name="Engels R."/>
            <person name="Freedman E."/>
            <person name="Gellesch M."/>
            <person name="Goldberg J."/>
            <person name="Griggs A."/>
            <person name="Gujja S."/>
            <person name="Heilman E."/>
            <person name="Heiman D."/>
            <person name="Howarth C."/>
            <person name="Jen D."/>
            <person name="Larson L."/>
            <person name="Mehta T."/>
            <person name="Neiman D."/>
            <person name="Park D."/>
            <person name="Pearson M."/>
            <person name="Richards J."/>
            <person name="Roberts A."/>
            <person name="Saif S."/>
            <person name="Shea T."/>
            <person name="Shenoy N."/>
            <person name="Sisk P."/>
            <person name="Stolte C."/>
            <person name="Sykes S."/>
            <person name="Walk T."/>
            <person name="White J."/>
            <person name="Yandava C."/>
            <person name="Haas B."/>
            <person name="Nusbaum C."/>
            <person name="Birren B."/>
        </authorList>
    </citation>
    <scope>NUCLEOTIDE SEQUENCE [LARGE SCALE GENOMIC DNA]</scope>
    <source>
        <strain evidence="3">RMSCC 757 / Silveira</strain>
    </source>
</reference>
<keyword evidence="3" id="KW-1185">Reference proteome</keyword>
<name>E9DF99_COCPS</name>
<evidence type="ECO:0000313" key="3">
    <source>
        <dbReference type="Proteomes" id="UP000002497"/>
    </source>
</evidence>
<dbReference type="EMBL" id="GL636503">
    <property type="protein sequence ID" value="EFW14756.1"/>
    <property type="molecule type" value="Genomic_DNA"/>
</dbReference>
<dbReference type="Proteomes" id="UP000002497">
    <property type="component" value="Unassembled WGS sequence"/>
</dbReference>
<sequence length="56" mass="6466">MSAFKAPAVNTQDLINRILQLEQITKKLEEQNCKLKDYNKQLEAQVIAIVRYNACN</sequence>
<dbReference type="VEuPathDB" id="FungiDB:CPSG_08414"/>
<feature type="coiled-coil region" evidence="1">
    <location>
        <begin position="11"/>
        <end position="48"/>
    </location>
</feature>
<keyword evidence="1" id="KW-0175">Coiled coil</keyword>